<dbReference type="SUPFAM" id="SSF56176">
    <property type="entry name" value="FAD-binding/transporter-associated domain-like"/>
    <property type="match status" value="1"/>
</dbReference>
<dbReference type="Gene3D" id="3.10.580.10">
    <property type="entry name" value="CBS-domain"/>
    <property type="match status" value="1"/>
</dbReference>
<reference evidence="14 15" key="1">
    <citation type="submission" date="2014-08" db="EMBL/GenBank/DDBJ databases">
        <title>Porphyromonas canoris strain:OH2762 Genome sequencing.</title>
        <authorList>
            <person name="Wallis C."/>
            <person name="Deusch O."/>
            <person name="O'Flynn C."/>
            <person name="Davis I."/>
            <person name="Jospin G."/>
            <person name="Darling A.E."/>
            <person name="Coil D.A."/>
            <person name="Alexiev A."/>
            <person name="Horsfall A."/>
            <person name="Kirkwood N."/>
            <person name="Harris S."/>
            <person name="Eisen J.A."/>
        </authorList>
    </citation>
    <scope>NUCLEOTIDE SEQUENCE [LARGE SCALE GENOMIC DNA]</scope>
    <source>
        <strain evidence="15">COT-108 OH2762</strain>
    </source>
</reference>
<keyword evidence="15" id="KW-1185">Reference proteome</keyword>
<dbReference type="InterPro" id="IPR044751">
    <property type="entry name" value="Ion_transp-like_CBS"/>
</dbReference>
<organism evidence="14 15">
    <name type="scientific">Porphyromonas canoris</name>
    <dbReference type="NCBI Taxonomy" id="36875"/>
    <lineage>
        <taxon>Bacteria</taxon>
        <taxon>Pseudomonadati</taxon>
        <taxon>Bacteroidota</taxon>
        <taxon>Bacteroidia</taxon>
        <taxon>Bacteroidales</taxon>
        <taxon>Porphyromonadaceae</taxon>
        <taxon>Porphyromonas</taxon>
    </lineage>
</organism>
<evidence type="ECO:0000256" key="10">
    <source>
        <dbReference type="PROSITE-ProRule" id="PRU01193"/>
    </source>
</evidence>
<dbReference type="SUPFAM" id="SSF54631">
    <property type="entry name" value="CBS-domain pair"/>
    <property type="match status" value="1"/>
</dbReference>
<feature type="transmembrane region" description="Helical" evidence="11">
    <location>
        <begin position="21"/>
        <end position="40"/>
    </location>
</feature>
<dbReference type="PANTHER" id="PTHR22777:SF32">
    <property type="entry name" value="UPF0053 INNER MEMBRANE PROTEIN YFJD"/>
    <property type="match status" value="1"/>
</dbReference>
<evidence type="ECO:0000256" key="2">
    <source>
        <dbReference type="ARBA" id="ARBA00006337"/>
    </source>
</evidence>
<dbReference type="RefSeq" id="WP_036792590.1">
    <property type="nucleotide sequence ID" value="NZ_JQZV01000013.1"/>
</dbReference>
<keyword evidence="5" id="KW-0677">Repeat</keyword>
<comment type="caution">
    <text evidence="14">The sequence shown here is derived from an EMBL/GenBank/DDBJ whole genome shotgun (WGS) entry which is preliminary data.</text>
</comment>
<feature type="domain" description="CNNM transmembrane" evidence="13">
    <location>
        <begin position="19"/>
        <end position="212"/>
    </location>
</feature>
<evidence type="ECO:0000256" key="4">
    <source>
        <dbReference type="ARBA" id="ARBA00022692"/>
    </source>
</evidence>
<dbReference type="InterPro" id="IPR019862">
    <property type="entry name" value="Motility-assoc_prot_GldE"/>
</dbReference>
<sequence length="439" mass="49744">MDPDGSLSSLFSAIEVMPLSLVIYIAIAISILLLFLSAFMSGSEVAFFSLSPQEVEEIKEQKHTNDHTLEHLLRDSEHLLGTILIGNNLVNVAIVMLTTYIFQSVFDFSAAPMMGFLFQVIGLTFLLLLFGEILPKIYCQQRALQIARSSAPVMAVFKKIFYPLSKFLVYLGSIVGKGIGYKKYELSPEELNKAIQLTTDAEEEKGLLTEIVKFYSTTVSHVMTPRMDMVSLPYNTPYDEVLSFVKENGYSRIPVYEERIDNVRGILYIKDLLPHLSEPATFEWQKIIREAFFVPETKKIDDLLEEFRRQRMHMAIVVDEFGGTCGLVTLEDLLEEVLGEISDEYDEESKPYKILNDGSIIFDAKISLTDFLKVTKITDPDILEQGEEVDTLGGLILEAKGDFPVKGETISVPPYNFMILEMGRRRISKVKFFQDPDVE</sequence>
<evidence type="ECO:0000259" key="12">
    <source>
        <dbReference type="PROSITE" id="PS51371"/>
    </source>
</evidence>
<feature type="transmembrane region" description="Helical" evidence="11">
    <location>
        <begin position="79"/>
        <end position="102"/>
    </location>
</feature>
<evidence type="ECO:0000259" key="13">
    <source>
        <dbReference type="PROSITE" id="PS51846"/>
    </source>
</evidence>
<keyword evidence="8 10" id="KW-0472">Membrane</keyword>
<dbReference type="InterPro" id="IPR005170">
    <property type="entry name" value="Transptr-assoc_dom"/>
</dbReference>
<keyword evidence="7 9" id="KW-0129">CBS domain</keyword>
<name>A0ABR4XJS4_9PORP</name>
<dbReference type="InterPro" id="IPR016169">
    <property type="entry name" value="FAD-bd_PCMH_sub2"/>
</dbReference>
<keyword evidence="3" id="KW-1003">Cell membrane</keyword>
<dbReference type="Pfam" id="PF00571">
    <property type="entry name" value="CBS"/>
    <property type="match status" value="2"/>
</dbReference>
<dbReference type="EMBL" id="JQZV01000013">
    <property type="protein sequence ID" value="KGN91642.1"/>
    <property type="molecule type" value="Genomic_DNA"/>
</dbReference>
<dbReference type="InterPro" id="IPR000644">
    <property type="entry name" value="CBS_dom"/>
</dbReference>
<accession>A0ABR4XJS4</accession>
<feature type="domain" description="CBS" evidence="12">
    <location>
        <begin position="287"/>
        <end position="344"/>
    </location>
</feature>
<keyword evidence="4 10" id="KW-0812">Transmembrane</keyword>
<evidence type="ECO:0000256" key="3">
    <source>
        <dbReference type="ARBA" id="ARBA00022475"/>
    </source>
</evidence>
<evidence type="ECO:0000256" key="11">
    <source>
        <dbReference type="SAM" id="Phobius"/>
    </source>
</evidence>
<proteinExistence type="inferred from homology"/>
<dbReference type="PANTHER" id="PTHR22777">
    <property type="entry name" value="HEMOLYSIN-RELATED"/>
    <property type="match status" value="1"/>
</dbReference>
<feature type="domain" description="CBS" evidence="12">
    <location>
        <begin position="223"/>
        <end position="282"/>
    </location>
</feature>
<evidence type="ECO:0000256" key="1">
    <source>
        <dbReference type="ARBA" id="ARBA00004651"/>
    </source>
</evidence>
<gene>
    <name evidence="14" type="ORF">HQ43_05920</name>
</gene>
<dbReference type="Pfam" id="PF03471">
    <property type="entry name" value="CorC_HlyC"/>
    <property type="match status" value="1"/>
</dbReference>
<dbReference type="PROSITE" id="PS51846">
    <property type="entry name" value="CNNM"/>
    <property type="match status" value="1"/>
</dbReference>
<evidence type="ECO:0000256" key="6">
    <source>
        <dbReference type="ARBA" id="ARBA00022989"/>
    </source>
</evidence>
<dbReference type="PROSITE" id="PS51371">
    <property type="entry name" value="CBS"/>
    <property type="match status" value="2"/>
</dbReference>
<dbReference type="NCBIfam" id="TIGR03520">
    <property type="entry name" value="GldE"/>
    <property type="match status" value="1"/>
</dbReference>
<evidence type="ECO:0000256" key="5">
    <source>
        <dbReference type="ARBA" id="ARBA00022737"/>
    </source>
</evidence>
<dbReference type="SMART" id="SM00116">
    <property type="entry name" value="CBS"/>
    <property type="match status" value="2"/>
</dbReference>
<dbReference type="Proteomes" id="UP000030101">
    <property type="component" value="Unassembled WGS sequence"/>
</dbReference>
<evidence type="ECO:0000256" key="8">
    <source>
        <dbReference type="ARBA" id="ARBA00023136"/>
    </source>
</evidence>
<dbReference type="InterPro" id="IPR036318">
    <property type="entry name" value="FAD-bd_PCMH-like_sf"/>
</dbReference>
<dbReference type="CDD" id="cd04590">
    <property type="entry name" value="CBS_pair_CorC_HlyC_assoc"/>
    <property type="match status" value="1"/>
</dbReference>
<dbReference type="Pfam" id="PF01595">
    <property type="entry name" value="CNNM"/>
    <property type="match status" value="1"/>
</dbReference>
<dbReference type="InterPro" id="IPR046342">
    <property type="entry name" value="CBS_dom_sf"/>
</dbReference>
<evidence type="ECO:0000313" key="14">
    <source>
        <dbReference type="EMBL" id="KGN91642.1"/>
    </source>
</evidence>
<keyword evidence="6 10" id="KW-1133">Transmembrane helix</keyword>
<protein>
    <submittedName>
        <fullName evidence="14">Hemolysin</fullName>
    </submittedName>
</protein>
<evidence type="ECO:0000256" key="9">
    <source>
        <dbReference type="PROSITE-ProRule" id="PRU00703"/>
    </source>
</evidence>
<feature type="transmembrane region" description="Helical" evidence="11">
    <location>
        <begin position="114"/>
        <end position="134"/>
    </location>
</feature>
<dbReference type="SMART" id="SM01091">
    <property type="entry name" value="CorC_HlyC"/>
    <property type="match status" value="1"/>
</dbReference>
<evidence type="ECO:0000313" key="15">
    <source>
        <dbReference type="Proteomes" id="UP000030101"/>
    </source>
</evidence>
<dbReference type="Gene3D" id="3.30.465.10">
    <property type="match status" value="1"/>
</dbReference>
<comment type="subcellular location">
    <subcellularLocation>
        <location evidence="1">Cell membrane</location>
        <topology evidence="1">Multi-pass membrane protein</topology>
    </subcellularLocation>
</comment>
<comment type="similarity">
    <text evidence="2">Belongs to the UPF0053 family.</text>
</comment>
<dbReference type="InterPro" id="IPR002550">
    <property type="entry name" value="CNNM"/>
</dbReference>
<evidence type="ECO:0000256" key="7">
    <source>
        <dbReference type="ARBA" id="ARBA00023122"/>
    </source>
</evidence>